<feature type="domain" description="Integrase catalytic" evidence="12">
    <location>
        <begin position="138"/>
        <end position="260"/>
    </location>
</feature>
<dbReference type="InterPro" id="IPR017856">
    <property type="entry name" value="Integrase-like_N"/>
</dbReference>
<sequence length="260" mass="29393">GLTQIVELAAVVRPFELFSKEPLNIVADSAYVTGIVQHLESAFIREVDNKQLFDLLLKLAELLKIRQHSYFIVHIRSHTNTMAAVFPRRFDQAKLAHEFFHQNAHSLRKHFSLTTAQAQDIIRACWDCQRLSPLPVLPGTNPRGLNANDLWQSDVTHISSFGCLKYVRVSIDTFSGFLVATAHSGEGAREVVKHFLRCFATMGVPRKVKTDNGPAYVSRRFLLFLQDWGVEHITGIPRSPTGQAIIERAHRSLKSIIDKQ</sequence>
<proteinExistence type="predicted"/>
<feature type="non-terminal residue" evidence="13">
    <location>
        <position position="1"/>
    </location>
</feature>
<evidence type="ECO:0000256" key="6">
    <source>
        <dbReference type="ARBA" id="ARBA00022759"/>
    </source>
</evidence>
<dbReference type="SUPFAM" id="SSF46919">
    <property type="entry name" value="N-terminal Zn binding domain of HIV integrase"/>
    <property type="match status" value="1"/>
</dbReference>
<dbReference type="PROSITE" id="PS50876">
    <property type="entry name" value="ZF_INTEGRASE"/>
    <property type="match status" value="1"/>
</dbReference>
<dbReference type="EMBL" id="KL484618">
    <property type="protein sequence ID" value="KFO09192.1"/>
    <property type="molecule type" value="Genomic_DNA"/>
</dbReference>
<evidence type="ECO:0000259" key="12">
    <source>
        <dbReference type="PROSITE" id="PS50994"/>
    </source>
</evidence>
<dbReference type="SUPFAM" id="SSF53098">
    <property type="entry name" value="Ribonuclease H-like"/>
    <property type="match status" value="2"/>
</dbReference>
<keyword evidence="4" id="KW-0540">Nuclease</keyword>
<evidence type="ECO:0000256" key="5">
    <source>
        <dbReference type="ARBA" id="ARBA00022723"/>
    </source>
</evidence>
<dbReference type="PROSITE" id="PS50994">
    <property type="entry name" value="INTEGRASE"/>
    <property type="match status" value="1"/>
</dbReference>
<keyword evidence="2" id="KW-0808">Transferase</keyword>
<dbReference type="InterPro" id="IPR002156">
    <property type="entry name" value="RNaseH_domain"/>
</dbReference>
<dbReference type="GO" id="GO:0015074">
    <property type="term" value="P:DNA integration"/>
    <property type="evidence" value="ECO:0007669"/>
    <property type="project" value="InterPro"/>
</dbReference>
<dbReference type="AlphaFoldDB" id="A0A087V9A0"/>
<evidence type="ECO:0000259" key="11">
    <source>
        <dbReference type="PROSITE" id="PS50879"/>
    </source>
</evidence>
<dbReference type="InterPro" id="IPR001584">
    <property type="entry name" value="Integrase_cat-core"/>
</dbReference>
<keyword evidence="5" id="KW-0479">Metal-binding</keyword>
<reference evidence="13 14" key="1">
    <citation type="submission" date="2014-04" db="EMBL/GenBank/DDBJ databases">
        <title>Genome evolution of avian class.</title>
        <authorList>
            <person name="Zhang G."/>
            <person name="Li C."/>
        </authorList>
    </citation>
    <scope>NUCLEOTIDE SEQUENCE [LARGE SCALE GENOMIC DNA]</scope>
    <source>
        <strain evidence="13">BGI_N312</strain>
    </source>
</reference>
<dbReference type="PANTHER" id="PTHR41694">
    <property type="entry name" value="ENDOGENOUS RETROVIRUS GROUP K MEMBER POL PROTEIN"/>
    <property type="match status" value="1"/>
</dbReference>
<accession>A0A087V9A0</accession>
<keyword evidence="9" id="KW-0863">Zinc-finger</keyword>
<gene>
    <name evidence="13" type="ORF">N312_05709</name>
</gene>
<keyword evidence="8" id="KW-0695">RNA-directed DNA polymerase</keyword>
<dbReference type="InterPro" id="IPR036397">
    <property type="entry name" value="RNaseH_sf"/>
</dbReference>
<organism evidence="13 14">
    <name type="scientific">Balearica regulorum gibbericeps</name>
    <name type="common">East African grey crowned-crane</name>
    <dbReference type="NCBI Taxonomy" id="100784"/>
    <lineage>
        <taxon>Eukaryota</taxon>
        <taxon>Metazoa</taxon>
        <taxon>Chordata</taxon>
        <taxon>Craniata</taxon>
        <taxon>Vertebrata</taxon>
        <taxon>Euteleostomi</taxon>
        <taxon>Archelosauria</taxon>
        <taxon>Archosauria</taxon>
        <taxon>Dinosauria</taxon>
        <taxon>Saurischia</taxon>
        <taxon>Theropoda</taxon>
        <taxon>Coelurosauria</taxon>
        <taxon>Aves</taxon>
        <taxon>Neognathae</taxon>
        <taxon>Neoaves</taxon>
        <taxon>Gruiformes</taxon>
        <taxon>Gruidae</taxon>
        <taxon>Balearica</taxon>
    </lineage>
</organism>
<evidence type="ECO:0000256" key="9">
    <source>
        <dbReference type="PROSITE-ProRule" id="PRU00450"/>
    </source>
</evidence>
<dbReference type="EC" id="2.7.7.49" evidence="1"/>
<dbReference type="Gene3D" id="1.10.10.200">
    <property type="match status" value="1"/>
</dbReference>
<feature type="non-terminal residue" evidence="13">
    <location>
        <position position="260"/>
    </location>
</feature>
<evidence type="ECO:0000256" key="8">
    <source>
        <dbReference type="ARBA" id="ARBA00022918"/>
    </source>
</evidence>
<keyword evidence="3" id="KW-0548">Nucleotidyltransferase</keyword>
<dbReference type="GO" id="GO:0035613">
    <property type="term" value="F:RNA stem-loop binding"/>
    <property type="evidence" value="ECO:0007669"/>
    <property type="project" value="TreeGrafter"/>
</dbReference>
<dbReference type="Proteomes" id="UP000053309">
    <property type="component" value="Unassembled WGS sequence"/>
</dbReference>
<keyword evidence="6" id="KW-0255">Endonuclease</keyword>
<keyword evidence="14" id="KW-1185">Reference proteome</keyword>
<feature type="domain" description="RNase H type-1" evidence="11">
    <location>
        <begin position="1"/>
        <end position="99"/>
    </location>
</feature>
<evidence type="ECO:0000256" key="3">
    <source>
        <dbReference type="ARBA" id="ARBA00022695"/>
    </source>
</evidence>
<evidence type="ECO:0000256" key="7">
    <source>
        <dbReference type="ARBA" id="ARBA00022801"/>
    </source>
</evidence>
<keyword evidence="9" id="KW-0862">Zinc</keyword>
<dbReference type="PANTHER" id="PTHR41694:SF3">
    <property type="entry name" value="RNA-DIRECTED DNA POLYMERASE-RELATED"/>
    <property type="match status" value="1"/>
</dbReference>
<dbReference type="GO" id="GO:0004523">
    <property type="term" value="F:RNA-DNA hybrid ribonuclease activity"/>
    <property type="evidence" value="ECO:0007669"/>
    <property type="project" value="InterPro"/>
</dbReference>
<dbReference type="InterPro" id="IPR012337">
    <property type="entry name" value="RNaseH-like_sf"/>
</dbReference>
<dbReference type="Pfam" id="PF02022">
    <property type="entry name" value="Integrase_Zn"/>
    <property type="match status" value="1"/>
</dbReference>
<evidence type="ECO:0000313" key="13">
    <source>
        <dbReference type="EMBL" id="KFO09192.1"/>
    </source>
</evidence>
<evidence type="ECO:0000313" key="14">
    <source>
        <dbReference type="Proteomes" id="UP000053309"/>
    </source>
</evidence>
<evidence type="ECO:0000256" key="2">
    <source>
        <dbReference type="ARBA" id="ARBA00022679"/>
    </source>
</evidence>
<evidence type="ECO:0000259" key="10">
    <source>
        <dbReference type="PROSITE" id="PS50876"/>
    </source>
</evidence>
<dbReference type="Pfam" id="PF00665">
    <property type="entry name" value="rve"/>
    <property type="match status" value="1"/>
</dbReference>
<name>A0A087V9A0_BALRE</name>
<keyword evidence="7" id="KW-0378">Hydrolase</keyword>
<protein>
    <recommendedName>
        <fullName evidence="1">RNA-directed DNA polymerase</fullName>
        <ecNumber evidence="1">2.7.7.49</ecNumber>
    </recommendedName>
</protein>
<feature type="domain" description="Integrase-type" evidence="10">
    <location>
        <begin position="88"/>
        <end position="129"/>
    </location>
</feature>
<dbReference type="InterPro" id="IPR003308">
    <property type="entry name" value="Integrase_Zn-bd_dom_N"/>
</dbReference>
<evidence type="ECO:0000256" key="1">
    <source>
        <dbReference type="ARBA" id="ARBA00012493"/>
    </source>
</evidence>
<dbReference type="PROSITE" id="PS50879">
    <property type="entry name" value="RNASE_H_1"/>
    <property type="match status" value="1"/>
</dbReference>
<dbReference type="Gene3D" id="3.30.420.10">
    <property type="entry name" value="Ribonuclease H-like superfamily/Ribonuclease H"/>
    <property type="match status" value="2"/>
</dbReference>
<dbReference type="GO" id="GO:0003964">
    <property type="term" value="F:RNA-directed DNA polymerase activity"/>
    <property type="evidence" value="ECO:0007669"/>
    <property type="project" value="UniProtKB-KW"/>
</dbReference>
<evidence type="ECO:0000256" key="4">
    <source>
        <dbReference type="ARBA" id="ARBA00022722"/>
    </source>
</evidence>
<dbReference type="GO" id="GO:0008270">
    <property type="term" value="F:zinc ion binding"/>
    <property type="evidence" value="ECO:0007669"/>
    <property type="project" value="UniProtKB-KW"/>
</dbReference>